<protein>
    <recommendedName>
        <fullName evidence="5">SH2 domain-containing protein</fullName>
    </recommendedName>
</protein>
<dbReference type="GO" id="GO:0046854">
    <property type="term" value="P:phosphatidylinositol phosphate biosynthetic process"/>
    <property type="evidence" value="ECO:0007669"/>
    <property type="project" value="TreeGrafter"/>
</dbReference>
<keyword evidence="1 2" id="KW-0727">SH2 domain</keyword>
<evidence type="ECO:0000313" key="7">
    <source>
        <dbReference type="Proteomes" id="UP000838878"/>
    </source>
</evidence>
<dbReference type="Pfam" id="PF00017">
    <property type="entry name" value="SH2"/>
    <property type="match status" value="2"/>
</dbReference>
<dbReference type="Pfam" id="PF16454">
    <property type="entry name" value="PI3K_P85_iSH2"/>
    <property type="match status" value="1"/>
</dbReference>
<dbReference type="GO" id="GO:0005942">
    <property type="term" value="C:phosphatidylinositol 3-kinase complex"/>
    <property type="evidence" value="ECO:0007669"/>
    <property type="project" value="TreeGrafter"/>
</dbReference>
<dbReference type="FunFam" id="3.30.505.10:FF:000100">
    <property type="entry name" value="phosphatidylinositol 3-kinase regulatory subunit gamma"/>
    <property type="match status" value="1"/>
</dbReference>
<dbReference type="PANTHER" id="PTHR10155:SF10">
    <property type="entry name" value="PI3K21B, ISOFORM B"/>
    <property type="match status" value="1"/>
</dbReference>
<dbReference type="SUPFAM" id="SSF55550">
    <property type="entry name" value="SH2 domain"/>
    <property type="match status" value="2"/>
</dbReference>
<evidence type="ECO:0000259" key="5">
    <source>
        <dbReference type="PROSITE" id="PS50001"/>
    </source>
</evidence>
<dbReference type="EMBL" id="OV170221">
    <property type="protein sequence ID" value="CAH0714514.1"/>
    <property type="molecule type" value="Genomic_DNA"/>
</dbReference>
<dbReference type="PROSITE" id="PS50001">
    <property type="entry name" value="SH2"/>
    <property type="match status" value="2"/>
</dbReference>
<dbReference type="PRINTS" id="PR00678">
    <property type="entry name" value="PI3KINASEP85"/>
</dbReference>
<feature type="compositionally biased region" description="Basic and acidic residues" evidence="4">
    <location>
        <begin position="400"/>
        <end position="416"/>
    </location>
</feature>
<dbReference type="Proteomes" id="UP000838878">
    <property type="component" value="Chromosome 1"/>
</dbReference>
<dbReference type="PANTHER" id="PTHR10155">
    <property type="entry name" value="PHOSPHATIDYLINOSITOL 3-KINASE REGULATORY SUBUNIT"/>
    <property type="match status" value="1"/>
</dbReference>
<dbReference type="FunFam" id="3.30.505.10:FF:000080">
    <property type="entry name" value="Pi3K21B, isoform C"/>
    <property type="match status" value="1"/>
</dbReference>
<evidence type="ECO:0000256" key="2">
    <source>
        <dbReference type="PROSITE-ProRule" id="PRU00191"/>
    </source>
</evidence>
<feature type="coiled-coil region" evidence="3">
    <location>
        <begin position="156"/>
        <end position="247"/>
    </location>
</feature>
<dbReference type="Gene3D" id="3.30.505.10">
    <property type="entry name" value="SH2 domain"/>
    <property type="match status" value="2"/>
</dbReference>
<reference evidence="6" key="1">
    <citation type="submission" date="2021-12" db="EMBL/GenBank/DDBJ databases">
        <authorList>
            <person name="Martin H S."/>
        </authorList>
    </citation>
    <scope>NUCLEOTIDE SEQUENCE</scope>
</reference>
<evidence type="ECO:0000313" key="6">
    <source>
        <dbReference type="EMBL" id="CAH0714514.1"/>
    </source>
</evidence>
<dbReference type="InterPro" id="IPR036860">
    <property type="entry name" value="SH2_dom_sf"/>
</dbReference>
<sequence length="432" mass="51098">MVEIGAPQQSAEDSLENAEWYWGDITREEVNEKLRDTCDGTFLVRNASNKETGYTLTVRKGGTNKLIKIYNQDGHYGFCEPYEFNSIVDLVRFYTEYSLAHCNSSLDIKLMYPLSRHQENDCGENINDENLETRYKDIHKEFVLKTRDYDKRSDKYMRLREEVKFKRQALDAFKKTQKACEDHLKLQEKMQSEAQPHEKNDLIENNRQLISRVNSLKQAGLRLNNNLKETVESNLLLEREITKLKSEIIHLYKIKDRYKVWLQRRGKTQEYLHALEDDNIHILEELLYAHREMITWMVENCTREMAERMLEGKPQGTFLIRPNSTGQLALSICCNNMVYHCIIFKSERGYGFAEPYNIYKTLNELVLHYAVNSLEEHNEQLRTALKYPVNAHLVKPDKKIHEAQTDLSHHESHHETQLQYQCRQRKQLHPLP</sequence>
<feature type="domain" description="SH2" evidence="5">
    <location>
        <begin position="20"/>
        <end position="114"/>
    </location>
</feature>
<accession>A0A8J9U796</accession>
<evidence type="ECO:0000256" key="4">
    <source>
        <dbReference type="SAM" id="MobiDB-lite"/>
    </source>
</evidence>
<name>A0A8J9U796_9NEOP</name>
<dbReference type="SMART" id="SM00252">
    <property type="entry name" value="SH2"/>
    <property type="match status" value="2"/>
</dbReference>
<dbReference type="OrthoDB" id="3175255at2759"/>
<keyword evidence="7" id="KW-1185">Reference proteome</keyword>
<evidence type="ECO:0000256" key="3">
    <source>
        <dbReference type="SAM" id="Coils"/>
    </source>
</evidence>
<evidence type="ECO:0000256" key="1">
    <source>
        <dbReference type="ARBA" id="ARBA00022999"/>
    </source>
</evidence>
<feature type="non-terminal residue" evidence="6">
    <location>
        <position position="432"/>
    </location>
</feature>
<dbReference type="CDD" id="cd09942">
    <property type="entry name" value="SH2_nSH2_p85_like"/>
    <property type="match status" value="1"/>
</dbReference>
<dbReference type="InterPro" id="IPR000980">
    <property type="entry name" value="SH2"/>
</dbReference>
<dbReference type="Gene3D" id="1.10.287.1490">
    <property type="match status" value="1"/>
</dbReference>
<dbReference type="InterPro" id="IPR035022">
    <property type="entry name" value="PI3kinase_P85_nSH2"/>
</dbReference>
<keyword evidence="3" id="KW-0175">Coiled coil</keyword>
<dbReference type="GO" id="GO:0046935">
    <property type="term" value="F:1-phosphatidylinositol-3-kinase regulator activity"/>
    <property type="evidence" value="ECO:0007669"/>
    <property type="project" value="TreeGrafter"/>
</dbReference>
<dbReference type="PRINTS" id="PR00401">
    <property type="entry name" value="SH2DOMAIN"/>
</dbReference>
<dbReference type="InterPro" id="IPR032498">
    <property type="entry name" value="PI3K_P85_iSH2"/>
</dbReference>
<proteinExistence type="predicted"/>
<organism evidence="6 7">
    <name type="scientific">Brenthis ino</name>
    <name type="common">lesser marbled fritillary</name>
    <dbReference type="NCBI Taxonomy" id="405034"/>
    <lineage>
        <taxon>Eukaryota</taxon>
        <taxon>Metazoa</taxon>
        <taxon>Ecdysozoa</taxon>
        <taxon>Arthropoda</taxon>
        <taxon>Hexapoda</taxon>
        <taxon>Insecta</taxon>
        <taxon>Pterygota</taxon>
        <taxon>Neoptera</taxon>
        <taxon>Endopterygota</taxon>
        <taxon>Lepidoptera</taxon>
        <taxon>Glossata</taxon>
        <taxon>Ditrysia</taxon>
        <taxon>Papilionoidea</taxon>
        <taxon>Nymphalidae</taxon>
        <taxon>Heliconiinae</taxon>
        <taxon>Argynnini</taxon>
        <taxon>Brenthis</taxon>
    </lineage>
</organism>
<feature type="region of interest" description="Disordered" evidence="4">
    <location>
        <begin position="400"/>
        <end position="419"/>
    </location>
</feature>
<gene>
    <name evidence="6" type="ORF">BINO364_LOCUS1554</name>
</gene>
<dbReference type="GO" id="GO:0008286">
    <property type="term" value="P:insulin receptor signaling pathway"/>
    <property type="evidence" value="ECO:0007669"/>
    <property type="project" value="TreeGrafter"/>
</dbReference>
<dbReference type="CDD" id="cd12923">
    <property type="entry name" value="iSH2_PI3K_IA_R"/>
    <property type="match status" value="1"/>
</dbReference>
<feature type="domain" description="SH2" evidence="5">
    <location>
        <begin position="296"/>
        <end position="389"/>
    </location>
</feature>
<dbReference type="AlphaFoldDB" id="A0A8J9U796"/>